<dbReference type="NCBIfam" id="TIGR00229">
    <property type="entry name" value="sensory_box"/>
    <property type="match status" value="2"/>
</dbReference>
<keyword evidence="16" id="KW-1185">Reference proteome</keyword>
<accession>A0AAY4ALH8</accession>
<dbReference type="PROSITE" id="PS50112">
    <property type="entry name" value="PAS"/>
    <property type="match status" value="2"/>
</dbReference>
<dbReference type="GeneTree" id="ENSGT00940000156774"/>
<dbReference type="InterPro" id="IPR013767">
    <property type="entry name" value="PAS_fold"/>
</dbReference>
<feature type="domain" description="PAS" evidence="13">
    <location>
        <begin position="279"/>
        <end position="328"/>
    </location>
</feature>
<dbReference type="CDD" id="cd00130">
    <property type="entry name" value="PAS"/>
    <property type="match status" value="2"/>
</dbReference>
<dbReference type="Pfam" id="PF08447">
    <property type="entry name" value="PAS_3"/>
    <property type="match status" value="1"/>
</dbReference>
<protein>
    <recommendedName>
        <fullName evidence="3">Hypoxia-inducible factor 1-alpha</fullName>
    </recommendedName>
</protein>
<keyword evidence="8" id="KW-0238">DNA-binding</keyword>
<proteinExistence type="predicted"/>
<dbReference type="InterPro" id="IPR001610">
    <property type="entry name" value="PAC"/>
</dbReference>
<keyword evidence="6" id="KW-0832">Ubl conjugation</keyword>
<evidence type="ECO:0000256" key="11">
    <source>
        <dbReference type="ARBA" id="ARBA00023242"/>
    </source>
</evidence>
<dbReference type="SMART" id="SM00086">
    <property type="entry name" value="PAC"/>
    <property type="match status" value="1"/>
</dbReference>
<evidence type="ECO:0000256" key="2">
    <source>
        <dbReference type="ARBA" id="ARBA00004496"/>
    </source>
</evidence>
<dbReference type="Pfam" id="PF23171">
    <property type="entry name" value="bHLH_HIF1A"/>
    <property type="match status" value="1"/>
</dbReference>
<keyword evidence="9" id="KW-0010">Activator</keyword>
<feature type="domain" description="PAS" evidence="13">
    <location>
        <begin position="140"/>
        <end position="206"/>
    </location>
</feature>
<keyword evidence="4" id="KW-0963">Cytoplasm</keyword>
<dbReference type="InterPro" id="IPR035965">
    <property type="entry name" value="PAS-like_dom_sf"/>
</dbReference>
<dbReference type="SUPFAM" id="SSF55785">
    <property type="entry name" value="PYP-like sensor domain (PAS domain)"/>
    <property type="match status" value="2"/>
</dbReference>
<dbReference type="Pfam" id="PF11413">
    <property type="entry name" value="HIF-1"/>
    <property type="match status" value="1"/>
</dbReference>
<dbReference type="InterPro" id="IPR013655">
    <property type="entry name" value="PAS_fold_3"/>
</dbReference>
<comment type="subcellular location">
    <subcellularLocation>
        <location evidence="2">Cytoplasm</location>
    </subcellularLocation>
    <subcellularLocation>
        <location evidence="1">Nucleus</location>
    </subcellularLocation>
</comment>
<evidence type="ECO:0000256" key="1">
    <source>
        <dbReference type="ARBA" id="ARBA00004123"/>
    </source>
</evidence>
<keyword evidence="11" id="KW-0539">Nucleus</keyword>
<evidence type="ECO:0000256" key="5">
    <source>
        <dbReference type="ARBA" id="ARBA00022737"/>
    </source>
</evidence>
<reference evidence="15" key="2">
    <citation type="submission" date="2025-08" db="UniProtKB">
        <authorList>
            <consortium name="Ensembl"/>
        </authorList>
    </citation>
    <scope>IDENTIFICATION</scope>
</reference>
<dbReference type="Proteomes" id="UP000694580">
    <property type="component" value="Chromosome 6"/>
</dbReference>
<evidence type="ECO:0000256" key="7">
    <source>
        <dbReference type="ARBA" id="ARBA00023015"/>
    </source>
</evidence>
<evidence type="ECO:0000256" key="3">
    <source>
        <dbReference type="ARBA" id="ARBA00014446"/>
    </source>
</evidence>
<dbReference type="InterPro" id="IPR021537">
    <property type="entry name" value="HIF_alpha-like"/>
</dbReference>
<evidence type="ECO:0000256" key="6">
    <source>
        <dbReference type="ARBA" id="ARBA00022843"/>
    </source>
</evidence>
<dbReference type="GO" id="GO:0046983">
    <property type="term" value="F:protein dimerization activity"/>
    <property type="evidence" value="ECO:0007669"/>
    <property type="project" value="InterPro"/>
</dbReference>
<evidence type="ECO:0000256" key="10">
    <source>
        <dbReference type="ARBA" id="ARBA00023163"/>
    </source>
</evidence>
<keyword evidence="10" id="KW-0804">Transcription</keyword>
<dbReference type="PANTHER" id="PTHR23043">
    <property type="entry name" value="HYPOXIA-INDUCIBLE FACTOR 1 ALPHA"/>
    <property type="match status" value="1"/>
</dbReference>
<dbReference type="GO" id="GO:0000977">
    <property type="term" value="F:RNA polymerase II transcription regulatory region sequence-specific DNA binding"/>
    <property type="evidence" value="ECO:0007669"/>
    <property type="project" value="TreeGrafter"/>
</dbReference>
<dbReference type="GO" id="GO:0000981">
    <property type="term" value="F:DNA-binding transcription factor activity, RNA polymerase II-specific"/>
    <property type="evidence" value="ECO:0007669"/>
    <property type="project" value="TreeGrafter"/>
</dbReference>
<evidence type="ECO:0000256" key="4">
    <source>
        <dbReference type="ARBA" id="ARBA00022490"/>
    </source>
</evidence>
<evidence type="ECO:0000313" key="15">
    <source>
        <dbReference type="Ensembl" id="ENSDCDP00010009714.1"/>
    </source>
</evidence>
<dbReference type="InterPro" id="IPR000014">
    <property type="entry name" value="PAS"/>
</dbReference>
<dbReference type="GO" id="GO:0005634">
    <property type="term" value="C:nucleus"/>
    <property type="evidence" value="ECO:0007669"/>
    <property type="project" value="UniProtKB-SubCell"/>
</dbReference>
<evidence type="ECO:0000256" key="8">
    <source>
        <dbReference type="ARBA" id="ARBA00023125"/>
    </source>
</evidence>
<organism evidence="15 16">
    <name type="scientific">Denticeps clupeoides</name>
    <name type="common">denticle herring</name>
    <dbReference type="NCBI Taxonomy" id="299321"/>
    <lineage>
        <taxon>Eukaryota</taxon>
        <taxon>Metazoa</taxon>
        <taxon>Chordata</taxon>
        <taxon>Craniata</taxon>
        <taxon>Vertebrata</taxon>
        <taxon>Euteleostomi</taxon>
        <taxon>Actinopterygii</taxon>
        <taxon>Neopterygii</taxon>
        <taxon>Teleostei</taxon>
        <taxon>Clupei</taxon>
        <taxon>Clupeiformes</taxon>
        <taxon>Denticipitoidei</taxon>
        <taxon>Denticipitidae</taxon>
        <taxon>Denticeps</taxon>
    </lineage>
</organism>
<reference evidence="15" key="3">
    <citation type="submission" date="2025-09" db="UniProtKB">
        <authorList>
            <consortium name="Ensembl"/>
        </authorList>
    </citation>
    <scope>IDENTIFICATION</scope>
</reference>
<evidence type="ECO:0000256" key="12">
    <source>
        <dbReference type="ARBA" id="ARBA00023278"/>
    </source>
</evidence>
<dbReference type="PROSITE" id="PS50888">
    <property type="entry name" value="BHLH"/>
    <property type="match status" value="1"/>
</dbReference>
<dbReference type="Gene3D" id="3.30.450.20">
    <property type="entry name" value="PAS domain"/>
    <property type="match status" value="2"/>
</dbReference>
<dbReference type="Pfam" id="PF08778">
    <property type="entry name" value="HIF-1a_CTAD"/>
    <property type="match status" value="1"/>
</dbReference>
<dbReference type="Pfam" id="PF00989">
    <property type="entry name" value="PAS"/>
    <property type="match status" value="1"/>
</dbReference>
<name>A0AAY4ALH8_9TELE</name>
<dbReference type="GO" id="GO:0071456">
    <property type="term" value="P:cellular response to hypoxia"/>
    <property type="evidence" value="ECO:0007669"/>
    <property type="project" value="TreeGrafter"/>
</dbReference>
<dbReference type="InterPro" id="IPR011598">
    <property type="entry name" value="bHLH_dom"/>
</dbReference>
<keyword evidence="5" id="KW-0677">Repeat</keyword>
<gene>
    <name evidence="15" type="primary">hif1al2</name>
</gene>
<evidence type="ECO:0000259" key="13">
    <source>
        <dbReference type="PROSITE" id="PS50112"/>
    </source>
</evidence>
<evidence type="ECO:0000256" key="9">
    <source>
        <dbReference type="ARBA" id="ARBA00023159"/>
    </source>
</evidence>
<reference evidence="15 16" key="1">
    <citation type="submission" date="2020-06" db="EMBL/GenBank/DDBJ databases">
        <authorList>
            <consortium name="Wellcome Sanger Institute Data Sharing"/>
        </authorList>
    </citation>
    <scope>NUCLEOTIDE SEQUENCE [LARGE SCALE GENOMIC DNA]</scope>
</reference>
<dbReference type="Gene3D" id="4.10.280.10">
    <property type="entry name" value="Helix-loop-helix DNA-binding domain"/>
    <property type="match status" value="1"/>
</dbReference>
<evidence type="ECO:0000259" key="14">
    <source>
        <dbReference type="PROSITE" id="PS50888"/>
    </source>
</evidence>
<keyword evidence="12" id="KW-0379">Hydroxylation</keyword>
<dbReference type="PANTHER" id="PTHR23043:SF7">
    <property type="entry name" value="HYPOXIA-INDUCIBLE FACTOR 1-ALPHA"/>
    <property type="match status" value="1"/>
</dbReference>
<dbReference type="GO" id="GO:0005737">
    <property type="term" value="C:cytoplasm"/>
    <property type="evidence" value="ECO:0007669"/>
    <property type="project" value="UniProtKB-SubCell"/>
</dbReference>
<keyword evidence="7" id="KW-0805">Transcription regulation</keyword>
<dbReference type="AlphaFoldDB" id="A0AAY4ALH8"/>
<evidence type="ECO:0000313" key="16">
    <source>
        <dbReference type="Proteomes" id="UP000694580"/>
    </source>
</evidence>
<dbReference type="InterPro" id="IPR036638">
    <property type="entry name" value="HLH_DNA-bd_sf"/>
</dbReference>
<feature type="domain" description="BHLH" evidence="14">
    <location>
        <begin position="38"/>
        <end position="91"/>
    </location>
</feature>
<dbReference type="GeneID" id="114792596"/>
<dbReference type="RefSeq" id="XP_028839724.1">
    <property type="nucleotide sequence ID" value="XM_028983891.1"/>
</dbReference>
<dbReference type="SMART" id="SM00091">
    <property type="entry name" value="PAS"/>
    <property type="match status" value="2"/>
</dbReference>
<dbReference type="FunFam" id="3.30.450.20:FF:000015">
    <property type="entry name" value="Hypoxia-inducible factor 1-alpha isoform 1"/>
    <property type="match status" value="1"/>
</dbReference>
<dbReference type="Ensembl" id="ENSDCDT00010010203.1">
    <property type="protein sequence ID" value="ENSDCDP00010009714.1"/>
    <property type="gene ID" value="ENSDCDG00010004327.1"/>
</dbReference>
<dbReference type="InterPro" id="IPR014887">
    <property type="entry name" value="HIF-1_CTAD"/>
</dbReference>
<dbReference type="SUPFAM" id="SSF47459">
    <property type="entry name" value="HLH, helix-loop-helix DNA-binding domain"/>
    <property type="match status" value="1"/>
</dbReference>
<dbReference type="SMART" id="SM00353">
    <property type="entry name" value="HLH"/>
    <property type="match status" value="1"/>
</dbReference>
<sequence length="688" mass="77729">MIKGRSETVSRDFWSEQGSEKEILKVTDEKKQRLCSEYRKAQSRLAARGRRDRESQLFSELAALLPLPLDMGAQLDKASVIRLTVGYFRLRTLLDPVDHCSPDHSIDIAGFYDVPTGPMHPFTSVATDKELSSDDMFSEEKLLDSALGGFLLLISLNGQIIFTTKDVNKYLGTNQLDLIGRSFFDFIHPCDQKEVKEILTKLIGDEEQQKCSMILRIKSAINQRMASWKVLHFAGVRKPSLPQGSSCLVLLCRPLPIHDISRMCTGLGFKTFLSMHSPDMKFTYCNSRVLEATGFTDTDLFGQSVYNYYHASDSHCMLQAHRCLLSKGQMTTGKYRFLHKHGGYVWTETEASVVYNIQTGQPQCVFCINYVLSDVESSEVVFSLEQREGFQKPHVICPQALADITFQKGNEAPAAIPDSITPLSELFKDLEVPASFFCELYDMDLDTLAPYIPMDGEDFLLTPLLEDLMERQQTSQRNALQDNSTLFRHSEVPNHVGTVLPASRYYRSTAPLETWSDCRAFPQCTHTPRIFQKQFKNSRQRSKLTGLFHNWGTGKPEFACKKQRNEVPPHSQANDLHHALVYRREVQGRRRNLEKIPHQYAVQQMNTGKAAHFSCQDPPKSVNCPHGHTLAQDNWGAVGQTNTSEQTLPVLSPWECEINAPLGPSSYLLNGKEITSVLDQAASRLLTL</sequence>